<dbReference type="EMBL" id="CM026433">
    <property type="protein sequence ID" value="KAG0555308.1"/>
    <property type="molecule type" value="Genomic_DNA"/>
</dbReference>
<dbReference type="AlphaFoldDB" id="A0A8T0GBT7"/>
<reference evidence="2" key="1">
    <citation type="submission" date="2020-06" db="EMBL/GenBank/DDBJ databases">
        <title>WGS assembly of Ceratodon purpureus strain R40.</title>
        <authorList>
            <person name="Carey S.B."/>
            <person name="Jenkins J."/>
            <person name="Shu S."/>
            <person name="Lovell J.T."/>
            <person name="Sreedasyam A."/>
            <person name="Maumus F."/>
            <person name="Tiley G.P."/>
            <person name="Fernandez-Pozo N."/>
            <person name="Barry K."/>
            <person name="Chen C."/>
            <person name="Wang M."/>
            <person name="Lipzen A."/>
            <person name="Daum C."/>
            <person name="Saski C.A."/>
            <person name="Payton A.C."/>
            <person name="Mcbreen J.C."/>
            <person name="Conrad R.E."/>
            <person name="Kollar L.M."/>
            <person name="Olsson S."/>
            <person name="Huttunen S."/>
            <person name="Landis J.B."/>
            <person name="Wickett N.J."/>
            <person name="Johnson M.G."/>
            <person name="Rensing S.A."/>
            <person name="Grimwood J."/>
            <person name="Schmutz J."/>
            <person name="Mcdaniel S.F."/>
        </authorList>
    </citation>
    <scope>NUCLEOTIDE SEQUENCE</scope>
    <source>
        <strain evidence="2">R40</strain>
    </source>
</reference>
<accession>A0A8T0GBT7</accession>
<keyword evidence="3" id="KW-1185">Reference proteome</keyword>
<comment type="caution">
    <text evidence="2">The sequence shown here is derived from an EMBL/GenBank/DDBJ whole genome shotgun (WGS) entry which is preliminary data.</text>
</comment>
<gene>
    <name evidence="2" type="ORF">KC19_12G159400</name>
</gene>
<dbReference type="InterPro" id="IPR022041">
    <property type="entry name" value="Methyltransf_FA"/>
</dbReference>
<evidence type="ECO:0000313" key="2">
    <source>
        <dbReference type="EMBL" id="KAG0555308.1"/>
    </source>
</evidence>
<proteinExistence type="predicted"/>
<organism evidence="2 3">
    <name type="scientific">Ceratodon purpureus</name>
    <name type="common">Fire moss</name>
    <name type="synonym">Dicranum purpureum</name>
    <dbReference type="NCBI Taxonomy" id="3225"/>
    <lineage>
        <taxon>Eukaryota</taxon>
        <taxon>Viridiplantae</taxon>
        <taxon>Streptophyta</taxon>
        <taxon>Embryophyta</taxon>
        <taxon>Bryophyta</taxon>
        <taxon>Bryophytina</taxon>
        <taxon>Bryopsida</taxon>
        <taxon>Dicranidae</taxon>
        <taxon>Pseudoditrichales</taxon>
        <taxon>Ditrichaceae</taxon>
        <taxon>Ceratodon</taxon>
    </lineage>
</organism>
<dbReference type="Pfam" id="PF12248">
    <property type="entry name" value="Methyltransf_FA"/>
    <property type="match status" value="1"/>
</dbReference>
<dbReference type="Proteomes" id="UP000822688">
    <property type="component" value="Chromosome 12"/>
</dbReference>
<evidence type="ECO:0000313" key="3">
    <source>
        <dbReference type="Proteomes" id="UP000822688"/>
    </source>
</evidence>
<protein>
    <recommendedName>
        <fullName evidence="1">Farnesoic acid O-methyl transferase domain-containing protein</fullName>
    </recommendedName>
</protein>
<feature type="domain" description="Farnesoic acid O-methyl transferase" evidence="1">
    <location>
        <begin position="112"/>
        <end position="241"/>
    </location>
</feature>
<evidence type="ECO:0000259" key="1">
    <source>
        <dbReference type="Pfam" id="PF12248"/>
    </source>
</evidence>
<name>A0A8T0GBT7_CERPU</name>
<sequence length="248" mass="27555">MEANCGEPSCTLCQIREVLSCGVFTFHETHGFCGTLPSRVSNTQADDSAAQLPLLISKGSHHSAHNRSEAHTIYERKHITNLLPERVVSESKFLGRVVLPPMHGVYYWGHHFELPKHGRGCVSFTADHTSNDVHVAISMYPESFDPMYEIVVGGWANTTSVIRRRSQGPILCTVPVGLKKAAHADKNLWVSIDRNTQLIQVGRGSQPSLESLFCIYKDPQFLSKAQYICFSNNNDPATYSNIKVSAIE</sequence>